<evidence type="ECO:0000256" key="5">
    <source>
        <dbReference type="ARBA" id="ARBA00022692"/>
    </source>
</evidence>
<dbReference type="GO" id="GO:0005886">
    <property type="term" value="C:plasma membrane"/>
    <property type="evidence" value="ECO:0007669"/>
    <property type="project" value="UniProtKB-SubCell"/>
</dbReference>
<feature type="domain" description="Histidine kinase" evidence="13">
    <location>
        <begin position="336"/>
        <end position="437"/>
    </location>
</feature>
<keyword evidence="10" id="KW-0902">Two-component regulatory system</keyword>
<dbReference type="InterPro" id="IPR010559">
    <property type="entry name" value="Sig_transdc_His_kin_internal"/>
</dbReference>
<keyword evidence="4" id="KW-0808">Transferase</keyword>
<dbReference type="EMBL" id="QWKH01000002">
    <property type="protein sequence ID" value="NBI33490.1"/>
    <property type="molecule type" value="Genomic_DNA"/>
</dbReference>
<evidence type="ECO:0000256" key="11">
    <source>
        <dbReference type="ARBA" id="ARBA00023136"/>
    </source>
</evidence>
<evidence type="ECO:0000313" key="14">
    <source>
        <dbReference type="EMBL" id="NBI33490.1"/>
    </source>
</evidence>
<evidence type="ECO:0000256" key="8">
    <source>
        <dbReference type="ARBA" id="ARBA00022840"/>
    </source>
</evidence>
<dbReference type="Gene3D" id="3.30.565.10">
    <property type="entry name" value="Histidine kinase-like ATPase, C-terminal domain"/>
    <property type="match status" value="1"/>
</dbReference>
<dbReference type="SUPFAM" id="SSF55874">
    <property type="entry name" value="ATPase domain of HSP90 chaperone/DNA topoisomerase II/histidine kinase"/>
    <property type="match status" value="1"/>
</dbReference>
<dbReference type="SMART" id="SM00387">
    <property type="entry name" value="HATPase_c"/>
    <property type="match status" value="1"/>
</dbReference>
<comment type="caution">
    <text evidence="14">The sequence shown here is derived from an EMBL/GenBank/DDBJ whole genome shotgun (WGS) entry which is preliminary data.</text>
</comment>
<feature type="transmembrane region" description="Helical" evidence="12">
    <location>
        <begin position="33"/>
        <end position="54"/>
    </location>
</feature>
<comment type="subcellular location">
    <subcellularLocation>
        <location evidence="1">Cell membrane</location>
        <topology evidence="1">Multi-pass membrane protein</topology>
    </subcellularLocation>
</comment>
<keyword evidence="6" id="KW-0547">Nucleotide-binding</keyword>
<protein>
    <submittedName>
        <fullName evidence="14">Sensor histidine kinase</fullName>
    </submittedName>
</protein>
<dbReference type="AlphaFoldDB" id="A0A7C9NYF4"/>
<evidence type="ECO:0000256" key="10">
    <source>
        <dbReference type="ARBA" id="ARBA00023012"/>
    </source>
</evidence>
<evidence type="ECO:0000256" key="2">
    <source>
        <dbReference type="ARBA" id="ARBA00022475"/>
    </source>
</evidence>
<keyword evidence="7 14" id="KW-0418">Kinase</keyword>
<evidence type="ECO:0000256" key="6">
    <source>
        <dbReference type="ARBA" id="ARBA00022741"/>
    </source>
</evidence>
<evidence type="ECO:0000256" key="1">
    <source>
        <dbReference type="ARBA" id="ARBA00004651"/>
    </source>
</evidence>
<feature type="transmembrane region" description="Helical" evidence="12">
    <location>
        <begin position="7"/>
        <end position="27"/>
    </location>
</feature>
<dbReference type="Gene3D" id="3.30.450.40">
    <property type="match status" value="1"/>
</dbReference>
<dbReference type="PROSITE" id="PS50109">
    <property type="entry name" value="HIS_KIN"/>
    <property type="match status" value="1"/>
</dbReference>
<dbReference type="InterPro" id="IPR003594">
    <property type="entry name" value="HATPase_dom"/>
</dbReference>
<keyword evidence="2" id="KW-1003">Cell membrane</keyword>
<dbReference type="PANTHER" id="PTHR34220">
    <property type="entry name" value="SENSOR HISTIDINE KINASE YPDA"/>
    <property type="match status" value="1"/>
</dbReference>
<keyword evidence="11 12" id="KW-0472">Membrane</keyword>
<organism evidence="14">
    <name type="scientific">Muribaculaceae bacterium Z82</name>
    <dbReference type="NCBI Taxonomy" id="2304548"/>
    <lineage>
        <taxon>Bacteria</taxon>
        <taxon>Pseudomonadati</taxon>
        <taxon>Bacteroidota</taxon>
        <taxon>Bacteroidia</taxon>
        <taxon>Bacteroidales</taxon>
        <taxon>Muribaculaceae</taxon>
    </lineage>
</organism>
<dbReference type="Pfam" id="PF06580">
    <property type="entry name" value="His_kinase"/>
    <property type="match status" value="1"/>
</dbReference>
<dbReference type="GO" id="GO:0005524">
    <property type="term" value="F:ATP binding"/>
    <property type="evidence" value="ECO:0007669"/>
    <property type="project" value="UniProtKB-KW"/>
</dbReference>
<keyword evidence="9 12" id="KW-1133">Transmembrane helix</keyword>
<reference evidence="14" key="1">
    <citation type="submission" date="2018-08" db="EMBL/GenBank/DDBJ databases">
        <title>Murine metabolic-syndrome-specific gut microbial biobank.</title>
        <authorList>
            <person name="Liu C."/>
        </authorList>
    </citation>
    <scope>NUCLEOTIDE SEQUENCE [LARGE SCALE GENOMIC DNA]</scope>
    <source>
        <strain evidence="14">Z82</strain>
    </source>
</reference>
<accession>A0A7C9NYF4</accession>
<evidence type="ECO:0000256" key="7">
    <source>
        <dbReference type="ARBA" id="ARBA00022777"/>
    </source>
</evidence>
<name>A0A7C9NYF4_9BACT</name>
<evidence type="ECO:0000256" key="3">
    <source>
        <dbReference type="ARBA" id="ARBA00022553"/>
    </source>
</evidence>
<keyword evidence="8" id="KW-0067">ATP-binding</keyword>
<gene>
    <name evidence="14" type="ORF">D1639_00250</name>
</gene>
<dbReference type="InterPro" id="IPR029016">
    <property type="entry name" value="GAF-like_dom_sf"/>
</dbReference>
<sequence>MPRFFTLEMLLFTIMVLAGMALIWNLLSLDNGFLGTALAGIVFTLSLVLVMRLLMDPDSVRARQTGAVMKLSSQMLHCMDKGMERSAEGGSVMSPDTAQEICRLLLPATSAIAVAITDTHQILGYRGHGEKDTPAGLAIRTDATMATIDDGQMRILLTPEEIGFSAGADAKRGPISAAIIVPLFVGHNKLFGTLKFYYRRPRHVSETQKSIAEGLGELLSTQLAAGALEEQTKLATSMELKMLQSQINPHFLFNTINTIASLIRTDPNKARGLLREFAVFYRRTLEDSADLIRFSREMEQTQRYFSFEVARFGAERVAMETRIEPAVRDMLVPAFLIQPLVENAVRHAMPAEGKLTITVSGMVVGSDVFIAVSDDGTGMTEEACRNILHPESSTGLGIAVKNVHDRISGYFGADSHMEVESKLGVGTTMTLVLAGAAPGPEEDGDARLAEAEGILGPNAANAGATGQGEALGALGAPVLAASAAAVASAAAAPSNTLVEDLLEGGTLA</sequence>
<evidence type="ECO:0000259" key="13">
    <source>
        <dbReference type="PROSITE" id="PS50109"/>
    </source>
</evidence>
<dbReference type="SUPFAM" id="SSF55781">
    <property type="entry name" value="GAF domain-like"/>
    <property type="match status" value="1"/>
</dbReference>
<keyword evidence="5 12" id="KW-0812">Transmembrane</keyword>
<evidence type="ECO:0000256" key="12">
    <source>
        <dbReference type="SAM" id="Phobius"/>
    </source>
</evidence>
<dbReference type="PANTHER" id="PTHR34220:SF11">
    <property type="entry name" value="SENSOR PROTEIN KINASE HPTS"/>
    <property type="match status" value="1"/>
</dbReference>
<keyword evidence="3" id="KW-0597">Phosphoprotein</keyword>
<dbReference type="GO" id="GO:0000155">
    <property type="term" value="F:phosphorelay sensor kinase activity"/>
    <property type="evidence" value="ECO:0007669"/>
    <property type="project" value="InterPro"/>
</dbReference>
<proteinExistence type="predicted"/>
<dbReference type="InterPro" id="IPR005467">
    <property type="entry name" value="His_kinase_dom"/>
</dbReference>
<dbReference type="Pfam" id="PF02518">
    <property type="entry name" value="HATPase_c"/>
    <property type="match status" value="1"/>
</dbReference>
<dbReference type="InterPro" id="IPR050640">
    <property type="entry name" value="Bact_2-comp_sensor_kinase"/>
</dbReference>
<evidence type="ECO:0000256" key="4">
    <source>
        <dbReference type="ARBA" id="ARBA00022679"/>
    </source>
</evidence>
<dbReference type="InterPro" id="IPR036890">
    <property type="entry name" value="HATPase_C_sf"/>
</dbReference>
<evidence type="ECO:0000256" key="9">
    <source>
        <dbReference type="ARBA" id="ARBA00022989"/>
    </source>
</evidence>